<dbReference type="InterPro" id="IPR025898">
    <property type="entry name" value="Tc3_transposase_DNA-bd_dom"/>
</dbReference>
<organism evidence="2 3">
    <name type="scientific">Araneus ventricosus</name>
    <name type="common">Orbweaver spider</name>
    <name type="synonym">Epeira ventricosa</name>
    <dbReference type="NCBI Taxonomy" id="182803"/>
    <lineage>
        <taxon>Eukaryota</taxon>
        <taxon>Metazoa</taxon>
        <taxon>Ecdysozoa</taxon>
        <taxon>Arthropoda</taxon>
        <taxon>Chelicerata</taxon>
        <taxon>Arachnida</taxon>
        <taxon>Araneae</taxon>
        <taxon>Araneomorphae</taxon>
        <taxon>Entelegynae</taxon>
        <taxon>Araneoidea</taxon>
        <taxon>Araneidae</taxon>
        <taxon>Araneus</taxon>
    </lineage>
</organism>
<dbReference type="Pfam" id="PF11427">
    <property type="entry name" value="HTH_Tnp_Tc3_1"/>
    <property type="match status" value="1"/>
</dbReference>
<dbReference type="AlphaFoldDB" id="A0A4Y2UGZ0"/>
<protein>
    <recommendedName>
        <fullName evidence="1">Tc3 transposase DNA binding domain-containing protein</fullName>
    </recommendedName>
</protein>
<dbReference type="Proteomes" id="UP000499080">
    <property type="component" value="Unassembled WGS sequence"/>
</dbReference>
<sequence>MSDKCIRSVSAPAMAGYQDLSDFERGVIIGAREMGHSISEVSMKLGFSRTIISRVYREYRISGKTSNFLHWCGRLETTLTGDRHLSILPDHLHSFMPIVHSDGLGQFQQDNATPHASRFATKWL</sequence>
<feature type="domain" description="Tc3 transposase DNA binding" evidence="1">
    <location>
        <begin position="20"/>
        <end position="54"/>
    </location>
</feature>
<accession>A0A4Y2UGZ0</accession>
<proteinExistence type="predicted"/>
<comment type="caution">
    <text evidence="2">The sequence shown here is derived from an EMBL/GenBank/DDBJ whole genome shotgun (WGS) entry which is preliminary data.</text>
</comment>
<keyword evidence="3" id="KW-1185">Reference proteome</keyword>
<dbReference type="OrthoDB" id="10045182at2759"/>
<name>A0A4Y2UGZ0_ARAVE</name>
<evidence type="ECO:0000313" key="3">
    <source>
        <dbReference type="Proteomes" id="UP000499080"/>
    </source>
</evidence>
<evidence type="ECO:0000259" key="1">
    <source>
        <dbReference type="Pfam" id="PF11427"/>
    </source>
</evidence>
<dbReference type="EMBL" id="BGPR01036251">
    <property type="protein sequence ID" value="GBO11381.1"/>
    <property type="molecule type" value="Genomic_DNA"/>
</dbReference>
<reference evidence="2 3" key="1">
    <citation type="journal article" date="2019" name="Sci. Rep.">
        <title>Orb-weaving spider Araneus ventricosus genome elucidates the spidroin gene catalogue.</title>
        <authorList>
            <person name="Kono N."/>
            <person name="Nakamura H."/>
            <person name="Ohtoshi R."/>
            <person name="Moran D.A.P."/>
            <person name="Shinohara A."/>
            <person name="Yoshida Y."/>
            <person name="Fujiwara M."/>
            <person name="Mori M."/>
            <person name="Tomita M."/>
            <person name="Arakawa K."/>
        </authorList>
    </citation>
    <scope>NUCLEOTIDE SEQUENCE [LARGE SCALE GENOMIC DNA]</scope>
</reference>
<dbReference type="GO" id="GO:0003677">
    <property type="term" value="F:DNA binding"/>
    <property type="evidence" value="ECO:0007669"/>
    <property type="project" value="InterPro"/>
</dbReference>
<gene>
    <name evidence="2" type="ORF">AVEN_66854_1</name>
</gene>
<evidence type="ECO:0000313" key="2">
    <source>
        <dbReference type="EMBL" id="GBO11381.1"/>
    </source>
</evidence>